<protein>
    <recommendedName>
        <fullName evidence="4">C2H2-type domain-containing protein</fullName>
    </recommendedName>
</protein>
<feature type="compositionally biased region" description="Basic and acidic residues" evidence="3">
    <location>
        <begin position="651"/>
        <end position="673"/>
    </location>
</feature>
<feature type="compositionally biased region" description="Basic and acidic residues" evidence="3">
    <location>
        <begin position="394"/>
        <end position="422"/>
    </location>
</feature>
<evidence type="ECO:0000256" key="1">
    <source>
        <dbReference type="PROSITE-ProRule" id="PRU00042"/>
    </source>
</evidence>
<dbReference type="InterPro" id="IPR058883">
    <property type="entry name" value="DZIP1_dom"/>
</dbReference>
<dbReference type="PROSITE" id="PS00028">
    <property type="entry name" value="ZINC_FINGER_C2H2_1"/>
    <property type="match status" value="1"/>
</dbReference>
<dbReference type="OMA" id="HQQNINA"/>
<evidence type="ECO:0000313" key="5">
    <source>
        <dbReference type="EMBL" id="EZA56729.1"/>
    </source>
</evidence>
<keyword evidence="1" id="KW-0862">Zinc</keyword>
<feature type="domain" description="C2H2-type" evidence="4">
    <location>
        <begin position="39"/>
        <end position="62"/>
    </location>
</feature>
<dbReference type="GO" id="GO:0008270">
    <property type="term" value="F:zinc ion binding"/>
    <property type="evidence" value="ECO:0007669"/>
    <property type="project" value="UniProtKB-KW"/>
</dbReference>
<proteinExistence type="predicted"/>
<evidence type="ECO:0000313" key="6">
    <source>
        <dbReference type="Proteomes" id="UP000053097"/>
    </source>
</evidence>
<accession>A0A026WNP5</accession>
<dbReference type="STRING" id="2015173.A0A026WNP5"/>
<keyword evidence="2" id="KW-0175">Coiled coil</keyword>
<keyword evidence="1" id="KW-0863">Zinc-finger</keyword>
<evidence type="ECO:0000256" key="2">
    <source>
        <dbReference type="SAM" id="Coils"/>
    </source>
</evidence>
<feature type="region of interest" description="Disordered" evidence="3">
    <location>
        <begin position="651"/>
        <end position="700"/>
    </location>
</feature>
<organism evidence="5 6">
    <name type="scientific">Ooceraea biroi</name>
    <name type="common">Clonal raider ant</name>
    <name type="synonym">Cerapachys biroi</name>
    <dbReference type="NCBI Taxonomy" id="2015173"/>
    <lineage>
        <taxon>Eukaryota</taxon>
        <taxon>Metazoa</taxon>
        <taxon>Ecdysozoa</taxon>
        <taxon>Arthropoda</taxon>
        <taxon>Hexapoda</taxon>
        <taxon>Insecta</taxon>
        <taxon>Pterygota</taxon>
        <taxon>Neoptera</taxon>
        <taxon>Endopterygota</taxon>
        <taxon>Hymenoptera</taxon>
        <taxon>Apocrita</taxon>
        <taxon>Aculeata</taxon>
        <taxon>Formicoidea</taxon>
        <taxon>Formicidae</taxon>
        <taxon>Dorylinae</taxon>
        <taxon>Ooceraea</taxon>
    </lineage>
</organism>
<feature type="coiled-coil region" evidence="2">
    <location>
        <begin position="76"/>
        <end position="110"/>
    </location>
</feature>
<feature type="compositionally biased region" description="Basic and acidic residues" evidence="3">
    <location>
        <begin position="682"/>
        <end position="691"/>
    </location>
</feature>
<keyword evidence="1" id="KW-0479">Metal-binding</keyword>
<gene>
    <name evidence="5" type="ORF">X777_02333</name>
</gene>
<feature type="coiled-coil region" evidence="2">
    <location>
        <begin position="228"/>
        <end position="287"/>
    </location>
</feature>
<dbReference type="InterPro" id="IPR013087">
    <property type="entry name" value="Znf_C2H2_type"/>
</dbReference>
<dbReference type="EMBL" id="KK107159">
    <property type="protein sequence ID" value="EZA56729.1"/>
    <property type="molecule type" value="Genomic_DNA"/>
</dbReference>
<dbReference type="OrthoDB" id="515971at2759"/>
<feature type="compositionally biased region" description="Basic and acidic residues" evidence="3">
    <location>
        <begin position="429"/>
        <end position="469"/>
    </location>
</feature>
<dbReference type="PROSITE" id="PS50157">
    <property type="entry name" value="ZINC_FINGER_C2H2_2"/>
    <property type="match status" value="1"/>
</dbReference>
<feature type="compositionally biased region" description="Low complexity" evidence="3">
    <location>
        <begin position="470"/>
        <end position="486"/>
    </location>
</feature>
<feature type="region of interest" description="Disordered" evidence="3">
    <location>
        <begin position="387"/>
        <end position="496"/>
    </location>
</feature>
<dbReference type="Proteomes" id="UP000053097">
    <property type="component" value="Unassembled WGS sequence"/>
</dbReference>
<name>A0A026WNP5_OOCBI</name>
<keyword evidence="6" id="KW-1185">Reference proteome</keyword>
<dbReference type="Gene3D" id="3.30.160.60">
    <property type="entry name" value="Classic Zinc Finger"/>
    <property type="match status" value="1"/>
</dbReference>
<sequence>MKKEITTLEDTIKNLKERSKEKRKLIETSIGEIPSGEIYKCPHCPKTFVRAIFVNAHIARKHPYVSDMSVSTSPVHEHYRVETEKLHNEIKTLKERLNQTERVIRNESVKLLDNEENKYVSRNENDISKLERLQEQRRYQEDIGSLKNMLFNEIHALREKNHTMNDSILEANIKTLISQQEKEIENLRSQLLERLTPGIENMQVKLQTQENYWKAKIGDMETQHRQDIERLTTELRGTQQVADRIKSEYASKVEDLERLSMDQSSMLVEQRKQLNSLSREINNSQTQISLRNHREKDTVERVGFHESPLVKLKRSSVSSYNDGEGRYRSSYSAGNGEMVIEDVGSGSSQEYSDKLTSIVAESNYASGKKDDVNSKRDSKKFITDLVQINPRNSGKPDARKTKDRAKHNDTFRDVNETNDRASKICTTKENIDSMSKKRVDISGNVERRGTLHSDDMKSNRKLGFLERRSVSSATESELSSSSMTQSESDDSESVTVTDDVTVKKYETPVIKCSNIRRSSIQEDARNAFNNRLRDLGIDPEWQGIPAATFKQKMEIVRHQQNINAKKLNRYNQIKQKILEDVLQRISTKDSGLVAKKSPLDKLVTRVKSKALKAFGSHKDNDEHMPAQKTENMTPSKLRLKQKIELLPKKYKDSDTFESTRESPLKRNGMDIHSPKVVPHPRSISDRYRNRDTSSVSSIESREDVKQITKVTVSDASARKAGSPISRKQVVATKFSEHNESDDAVVQQEDSIVSLKNNKSVLKSVSGSVGSLVKKKVLFDLEDGEEDDATALGSDHKKIQRNNSDWNISSSPERREYSLQKEKSMSTGNIILKTSQSDKIAEISKKIQEQLSIARKPPIGSVETIFRSHTNLHDLTNYNTGSHLFSSTSVTSPVSENPARNFTSPTAKINVFPQPAPRTLKDKDLRKTHSASELRYSDLDSDIDEILQME</sequence>
<evidence type="ECO:0000259" key="4">
    <source>
        <dbReference type="PROSITE" id="PS50157"/>
    </source>
</evidence>
<reference evidence="5 6" key="1">
    <citation type="journal article" date="2014" name="Curr. Biol.">
        <title>The genome of the clonal raider ant Cerapachys biroi.</title>
        <authorList>
            <person name="Oxley P.R."/>
            <person name="Ji L."/>
            <person name="Fetter-Pruneda I."/>
            <person name="McKenzie S.K."/>
            <person name="Li C."/>
            <person name="Hu H."/>
            <person name="Zhang G."/>
            <person name="Kronauer D.J."/>
        </authorList>
    </citation>
    <scope>NUCLEOTIDE SEQUENCE [LARGE SCALE GENOMIC DNA]</scope>
</reference>
<evidence type="ECO:0000256" key="3">
    <source>
        <dbReference type="SAM" id="MobiDB-lite"/>
    </source>
</evidence>
<dbReference type="AlphaFoldDB" id="A0A026WNP5"/>
<dbReference type="Pfam" id="PF25977">
    <property type="entry name" value="DZIP1"/>
    <property type="match status" value="1"/>
</dbReference>